<sequence>MNKEQLLQDYTKQIQFIKSLDFSQRKNRKQFYVLLSNLMSINWNLTKEKIFQLLRDRLAPYNISTRKDLAAYFNVSEITVKKWFQKNNTQIPTSRLFDFAFLLNIPIENTLFHNIDIFDLNEKQNIINDFQEIIRYTSLYENNLDIEYEATLLFYGYYHHLLNYQQNVDCILYALPLIDEYEFYDIFSRITLQNVKYNDSQYISDVIFFRCSSQTDNKAVNQFFKIIDKYYNGNLLTINDDSYIEYFTKVNRFKTKEYFLFTMKSSYLSTLLKKSKPIEPDKPHSSKPHTSKKKSYPYQKSYDILFKINIPKSIHNIKYIFDNELIALSTEQEHILRHILSSKKNHQFNKNDLFNIIQIINIPSSQIIVYNFECPEYKDLLDNFEYHFKNKTNTLNYQRYISIHKSRYTISEILGFLPLLSQQDLLEVIQSYNTKDAFFANSIHIIDTIVSLAKKSHYYQAKKFYFEVIRYNHEDKVNRFKSEDPMAIVSQRNPSLKSGKDAYLNLAYNFQTLANCQFPKEITDSIKKFYMEVMIK</sequence>
<dbReference type="RefSeq" id="WP_087358693.1">
    <property type="nucleotide sequence ID" value="NZ_NFLJ01000027.1"/>
</dbReference>
<protein>
    <submittedName>
        <fullName evidence="1">Uncharacterized protein</fullName>
    </submittedName>
</protein>
<evidence type="ECO:0000313" key="1">
    <source>
        <dbReference type="EMBL" id="OUQ33628.1"/>
    </source>
</evidence>
<evidence type="ECO:0000313" key="2">
    <source>
        <dbReference type="Proteomes" id="UP000195305"/>
    </source>
</evidence>
<dbReference type="Gene3D" id="1.10.260.40">
    <property type="entry name" value="lambda repressor-like DNA-binding domains"/>
    <property type="match status" value="1"/>
</dbReference>
<dbReference type="EMBL" id="NFLJ01000027">
    <property type="protein sequence ID" value="OUQ33628.1"/>
    <property type="molecule type" value="Genomic_DNA"/>
</dbReference>
<dbReference type="AlphaFoldDB" id="A0A1Y4SUN1"/>
<dbReference type="GO" id="GO:0003677">
    <property type="term" value="F:DNA binding"/>
    <property type="evidence" value="ECO:0007669"/>
    <property type="project" value="InterPro"/>
</dbReference>
<name>A0A1Y4SUN1_9FIRM</name>
<gene>
    <name evidence="1" type="ORF">B5E75_09500</name>
</gene>
<reference evidence="1 2" key="1">
    <citation type="journal article" date="2018" name="BMC Genomics">
        <title>Whole genome sequencing and function prediction of 133 gut anaerobes isolated from chicken caecum in pure cultures.</title>
        <authorList>
            <person name="Medvecky M."/>
            <person name="Cejkova D."/>
            <person name="Polansky O."/>
            <person name="Karasova D."/>
            <person name="Kubasova T."/>
            <person name="Cizek A."/>
            <person name="Rychlik I."/>
        </authorList>
    </citation>
    <scope>NUCLEOTIDE SEQUENCE [LARGE SCALE GENOMIC DNA]</scope>
    <source>
        <strain evidence="1 2">An13</strain>
    </source>
</reference>
<keyword evidence="2" id="KW-1185">Reference proteome</keyword>
<organism evidence="1 2">
    <name type="scientific">Massilimicrobiota timonensis</name>
    <dbReference type="NCBI Taxonomy" id="1776392"/>
    <lineage>
        <taxon>Bacteria</taxon>
        <taxon>Bacillati</taxon>
        <taxon>Bacillota</taxon>
        <taxon>Erysipelotrichia</taxon>
        <taxon>Erysipelotrichales</taxon>
        <taxon>Erysipelotrichaceae</taxon>
        <taxon>Massilimicrobiota</taxon>
    </lineage>
</organism>
<comment type="caution">
    <text evidence="1">The sequence shown here is derived from an EMBL/GenBank/DDBJ whole genome shotgun (WGS) entry which is preliminary data.</text>
</comment>
<dbReference type="Proteomes" id="UP000195305">
    <property type="component" value="Unassembled WGS sequence"/>
</dbReference>
<accession>A0A1Y4SUN1</accession>
<dbReference type="InterPro" id="IPR010982">
    <property type="entry name" value="Lambda_DNA-bd_dom_sf"/>
</dbReference>
<proteinExistence type="predicted"/>